<feature type="transmembrane region" description="Helical" evidence="1">
    <location>
        <begin position="337"/>
        <end position="358"/>
    </location>
</feature>
<comment type="caution">
    <text evidence="2">The sequence shown here is derived from an EMBL/GenBank/DDBJ whole genome shotgun (WGS) entry which is preliminary data.</text>
</comment>
<keyword evidence="3" id="KW-1185">Reference proteome</keyword>
<evidence type="ECO:0000313" key="3">
    <source>
        <dbReference type="Proteomes" id="UP001174936"/>
    </source>
</evidence>
<dbReference type="Gene3D" id="1.20.58.340">
    <property type="entry name" value="Magnesium transport protein CorA, transmembrane region"/>
    <property type="match status" value="1"/>
</dbReference>
<keyword evidence="1" id="KW-0472">Membrane</keyword>
<evidence type="ECO:0000256" key="1">
    <source>
        <dbReference type="SAM" id="Phobius"/>
    </source>
</evidence>
<keyword evidence="1" id="KW-1133">Transmembrane helix</keyword>
<organism evidence="2 3">
    <name type="scientific">Cercophora newfieldiana</name>
    <dbReference type="NCBI Taxonomy" id="92897"/>
    <lineage>
        <taxon>Eukaryota</taxon>
        <taxon>Fungi</taxon>
        <taxon>Dikarya</taxon>
        <taxon>Ascomycota</taxon>
        <taxon>Pezizomycotina</taxon>
        <taxon>Sordariomycetes</taxon>
        <taxon>Sordariomycetidae</taxon>
        <taxon>Sordariales</taxon>
        <taxon>Lasiosphaeriaceae</taxon>
        <taxon>Cercophora</taxon>
    </lineage>
</organism>
<gene>
    <name evidence="2" type="ORF">B0T16DRAFT_458801</name>
</gene>
<evidence type="ECO:0000313" key="2">
    <source>
        <dbReference type="EMBL" id="KAK0646924.1"/>
    </source>
</evidence>
<dbReference type="EMBL" id="JAULSV010000004">
    <property type="protein sequence ID" value="KAK0646924.1"/>
    <property type="molecule type" value="Genomic_DNA"/>
</dbReference>
<dbReference type="Proteomes" id="UP001174936">
    <property type="component" value="Unassembled WGS sequence"/>
</dbReference>
<feature type="transmembrane region" description="Helical" evidence="1">
    <location>
        <begin position="378"/>
        <end position="399"/>
    </location>
</feature>
<protein>
    <submittedName>
        <fullName evidence="2">Uncharacterized protein</fullName>
    </submittedName>
</protein>
<sequence>MAKPGGWNKNGLQFNDNNNELHLFELGKEGAKERPLLTSEQTSYFEAHPPTSKIQLFESRDAPQPHRMMSAGIRATREFAETTCRYWGMPPDFLDRVCRPGALPWCFYQVEETSSGELKALDVCFRWGPGHDAFVVMFGRYDMQQSTLKAFLSSRTVIGDVSMLELLNTHAPDLCEHPLQLFGVLMGLCESYVDADAQEQNRKNLEIGGILGLQDLEWLRSWHIEPISSLDKSRAIYAAYDSTNWLNKSCEELISIGKQYLVLVKHLETCYHVSIPREEVQHAVHRAELHRHMLVYLERMLRSQFDSYNNFLARQESKYSAKIAESSYNDSLSMKTISSLTMVFFPITFVSAIFSTTIFDFQQWDAAAANSGVISPGWWVFVLCCGLVTVTTLGAWRFWQWAVKRRRASGKYDFERGYKEDSLSVS</sequence>
<reference evidence="2" key="1">
    <citation type="submission" date="2023-06" db="EMBL/GenBank/DDBJ databases">
        <title>Genome-scale phylogeny and comparative genomics of the fungal order Sordariales.</title>
        <authorList>
            <consortium name="Lawrence Berkeley National Laboratory"/>
            <person name="Hensen N."/>
            <person name="Bonometti L."/>
            <person name="Westerberg I."/>
            <person name="Brannstrom I.O."/>
            <person name="Guillou S."/>
            <person name="Cros-Aarteil S."/>
            <person name="Calhoun S."/>
            <person name="Haridas S."/>
            <person name="Kuo A."/>
            <person name="Mondo S."/>
            <person name="Pangilinan J."/>
            <person name="Riley R."/>
            <person name="Labutti K."/>
            <person name="Andreopoulos B."/>
            <person name="Lipzen A."/>
            <person name="Chen C."/>
            <person name="Yanf M."/>
            <person name="Daum C."/>
            <person name="Ng V."/>
            <person name="Clum A."/>
            <person name="Steindorff A."/>
            <person name="Ohm R."/>
            <person name="Martin F."/>
            <person name="Silar P."/>
            <person name="Natvig D."/>
            <person name="Lalanne C."/>
            <person name="Gautier V."/>
            <person name="Ament-Velasquez S.L."/>
            <person name="Kruys A."/>
            <person name="Hutchinson M.I."/>
            <person name="Powell A.J."/>
            <person name="Barry K."/>
            <person name="Miller A.N."/>
            <person name="Grigoriev I.V."/>
            <person name="Debuchy R."/>
            <person name="Gladieux P."/>
            <person name="Thoren M.H."/>
            <person name="Johannesson H."/>
        </authorList>
    </citation>
    <scope>NUCLEOTIDE SEQUENCE</scope>
    <source>
        <strain evidence="2">SMH2532-1</strain>
    </source>
</reference>
<name>A0AA40CRX4_9PEZI</name>
<dbReference type="AlphaFoldDB" id="A0AA40CRX4"/>
<proteinExistence type="predicted"/>
<keyword evidence="1" id="KW-0812">Transmembrane</keyword>
<accession>A0AA40CRX4</accession>